<dbReference type="PROSITE" id="PS00122">
    <property type="entry name" value="CARBOXYLESTERASE_B_1"/>
    <property type="match status" value="1"/>
</dbReference>
<evidence type="ECO:0000313" key="4">
    <source>
        <dbReference type="Proteomes" id="UP001166291"/>
    </source>
</evidence>
<dbReference type="InterPro" id="IPR019826">
    <property type="entry name" value="Carboxylesterase_B_AS"/>
</dbReference>
<dbReference type="Pfam" id="PF00135">
    <property type="entry name" value="COesterase"/>
    <property type="match status" value="1"/>
</dbReference>
<organism evidence="3 4">
    <name type="scientific">Zhongshania aquimaris</name>
    <dbReference type="NCBI Taxonomy" id="2857107"/>
    <lineage>
        <taxon>Bacteria</taxon>
        <taxon>Pseudomonadati</taxon>
        <taxon>Pseudomonadota</taxon>
        <taxon>Gammaproteobacteria</taxon>
        <taxon>Cellvibrionales</taxon>
        <taxon>Spongiibacteraceae</taxon>
        <taxon>Zhongshania</taxon>
    </lineage>
</organism>
<dbReference type="InterPro" id="IPR019819">
    <property type="entry name" value="Carboxylesterase_B_CS"/>
</dbReference>
<keyword evidence="4" id="KW-1185">Reference proteome</keyword>
<comment type="similarity">
    <text evidence="1">Belongs to the type-B carboxylesterase/lipase family.</text>
</comment>
<evidence type="ECO:0000256" key="1">
    <source>
        <dbReference type="RuleBase" id="RU361235"/>
    </source>
</evidence>
<dbReference type="EC" id="3.1.1.-" evidence="1"/>
<dbReference type="PROSITE" id="PS00941">
    <property type="entry name" value="CARBOXYLESTERASE_B_2"/>
    <property type="match status" value="1"/>
</dbReference>
<dbReference type="InterPro" id="IPR002018">
    <property type="entry name" value="CarbesteraseB"/>
</dbReference>
<name>A0ABS6VW45_9GAMM</name>
<dbReference type="Proteomes" id="UP001166291">
    <property type="component" value="Unassembled WGS sequence"/>
</dbReference>
<reference evidence="3" key="1">
    <citation type="submission" date="2021-07" db="EMBL/GenBank/DDBJ databases">
        <title>Zhongshania sp. CAU 1632 isolated from seawater.</title>
        <authorList>
            <person name="Kim W."/>
        </authorList>
    </citation>
    <scope>NUCLEOTIDE SEQUENCE</scope>
    <source>
        <strain evidence="3">CAU 1632</strain>
    </source>
</reference>
<gene>
    <name evidence="3" type="ORF">KXJ70_17225</name>
</gene>
<dbReference type="EMBL" id="JAHWDQ010000006">
    <property type="protein sequence ID" value="MBW2942543.1"/>
    <property type="molecule type" value="Genomic_DNA"/>
</dbReference>
<evidence type="ECO:0000313" key="3">
    <source>
        <dbReference type="EMBL" id="MBW2942543.1"/>
    </source>
</evidence>
<protein>
    <recommendedName>
        <fullName evidence="1">Carboxylic ester hydrolase</fullName>
        <ecNumber evidence="1">3.1.1.-</ecNumber>
    </recommendedName>
</protein>
<keyword evidence="1" id="KW-0378">Hydrolase</keyword>
<dbReference type="InterPro" id="IPR050309">
    <property type="entry name" value="Type-B_Carboxylest/Lipase"/>
</dbReference>
<proteinExistence type="inferred from homology"/>
<feature type="domain" description="Carboxylesterase type B" evidence="2">
    <location>
        <begin position="21"/>
        <end position="499"/>
    </location>
</feature>
<sequence>MAALLCGAVLSANAEASVSSSHIVKVEQGLISGASDGGVNSYLGIPYAKPPVGSLRWRPTESAEAWSGVRKANEFASECFQVGNFYTSSNVESFDRPYGSEDCLYLNVWSPQSDAEVRPVIVYIHGGGSVHGAASLALYNGKRLAKELDAVFVSLNYRLGFYGLISSPDLRLGDPAGDSGNFALLDQIKALEWVQNNIASFGGDAGNVTVMGQSAGCGSIWHLMRSPLASGKFHKSFCMSGIPNNSDRVDLDKASQKLLFNLLVNDGVISSDKEFQKYLSTTGPEQRRDYLYSKTSLEILSASEGVKLDPAAVDGYVLSDGKGGTLVNNVPSIIGTVDDEAALLFLGGYSKKNYIDLWRLIQSDKPLSRRDFFASIIDYARFKAVVGIVDPVLFYAVDKSTEVLASASAPVYRYHFEWDKSPEPWRTIIGSYHGIDVPFVFGNFERDTPSFTNFTWRGIPLDELERVHAIFAKALRGFIESSDPNKYDSGLNWATWKSADDDLIIE</sequence>
<evidence type="ECO:0000259" key="2">
    <source>
        <dbReference type="Pfam" id="PF00135"/>
    </source>
</evidence>
<comment type="caution">
    <text evidence="3">The sequence shown here is derived from an EMBL/GenBank/DDBJ whole genome shotgun (WGS) entry which is preliminary data.</text>
</comment>
<dbReference type="PANTHER" id="PTHR11559">
    <property type="entry name" value="CARBOXYLESTERASE"/>
    <property type="match status" value="1"/>
</dbReference>
<dbReference type="RefSeq" id="WP_219044789.1">
    <property type="nucleotide sequence ID" value="NZ_JAHWDQ010000006.1"/>
</dbReference>
<accession>A0ABS6VW45</accession>